<dbReference type="GO" id="GO:0006352">
    <property type="term" value="P:DNA-templated transcription initiation"/>
    <property type="evidence" value="ECO:0007669"/>
    <property type="project" value="InterPro"/>
</dbReference>
<reference evidence="8 9" key="1">
    <citation type="submission" date="2016-10" db="EMBL/GenBank/DDBJ databases">
        <authorList>
            <person name="de Groot N.N."/>
        </authorList>
    </citation>
    <scope>NUCLEOTIDE SEQUENCE [LARGE SCALE GENOMIC DNA]</scope>
    <source>
        <strain evidence="8 9">NLAE-zl-C202</strain>
    </source>
</reference>
<dbReference type="CDD" id="cd06171">
    <property type="entry name" value="Sigma70_r4"/>
    <property type="match status" value="1"/>
</dbReference>
<dbReference type="PANTHER" id="PTHR43133">
    <property type="entry name" value="RNA POLYMERASE ECF-TYPE SIGMA FACTO"/>
    <property type="match status" value="1"/>
</dbReference>
<proteinExistence type="inferred from homology"/>
<comment type="similarity">
    <text evidence="1">Belongs to the sigma-70 factor family. ECF subfamily.</text>
</comment>
<evidence type="ECO:0000256" key="4">
    <source>
        <dbReference type="ARBA" id="ARBA00023125"/>
    </source>
</evidence>
<keyword evidence="3" id="KW-0731">Sigma factor</keyword>
<dbReference type="InterPro" id="IPR036388">
    <property type="entry name" value="WH-like_DNA-bd_sf"/>
</dbReference>
<dbReference type="InterPro" id="IPR007627">
    <property type="entry name" value="RNA_pol_sigma70_r2"/>
</dbReference>
<organism evidence="8 9">
    <name type="scientific">Bacteroides xylanisolvens</name>
    <dbReference type="NCBI Taxonomy" id="371601"/>
    <lineage>
        <taxon>Bacteria</taxon>
        <taxon>Pseudomonadati</taxon>
        <taxon>Bacteroidota</taxon>
        <taxon>Bacteroidia</taxon>
        <taxon>Bacteroidales</taxon>
        <taxon>Bacteroidaceae</taxon>
        <taxon>Bacteroides</taxon>
    </lineage>
</organism>
<evidence type="ECO:0000256" key="1">
    <source>
        <dbReference type="ARBA" id="ARBA00010641"/>
    </source>
</evidence>
<evidence type="ECO:0000313" key="8">
    <source>
        <dbReference type="EMBL" id="SFN42924.1"/>
    </source>
</evidence>
<feature type="domain" description="RNA polymerase sigma-70 region 2" evidence="6">
    <location>
        <begin position="10"/>
        <end position="71"/>
    </location>
</feature>
<dbReference type="RefSeq" id="WP_074910824.1">
    <property type="nucleotide sequence ID" value="NZ_FOUM01000034.1"/>
</dbReference>
<sequence>MDFEKELSEIYPWILKVARKFCCSMQDAEDLAGDTVYKLLVNRDKFDCSKPLQPWCLIIMRNTYIIRYNRNSLIHFTGLDMVDGSAISNCTAHSILFDDLVSIIQRCAKKSRCIDSVMYYASGYSYDEISEILNIPVGTVRSRISSGRKMIWHELYSRF</sequence>
<evidence type="ECO:0000259" key="7">
    <source>
        <dbReference type="Pfam" id="PF08281"/>
    </source>
</evidence>
<accession>A0A1I4YY26</accession>
<dbReference type="SUPFAM" id="SSF88659">
    <property type="entry name" value="Sigma3 and sigma4 domains of RNA polymerase sigma factors"/>
    <property type="match status" value="1"/>
</dbReference>
<name>A0A1I4YY26_9BACE</name>
<dbReference type="Pfam" id="PF04542">
    <property type="entry name" value="Sigma70_r2"/>
    <property type="match status" value="1"/>
</dbReference>
<dbReference type="Gene3D" id="1.10.1740.10">
    <property type="match status" value="1"/>
</dbReference>
<evidence type="ECO:0000256" key="2">
    <source>
        <dbReference type="ARBA" id="ARBA00023015"/>
    </source>
</evidence>
<dbReference type="InterPro" id="IPR013325">
    <property type="entry name" value="RNA_pol_sigma_r2"/>
</dbReference>
<dbReference type="Pfam" id="PF08281">
    <property type="entry name" value="Sigma70_r4_2"/>
    <property type="match status" value="1"/>
</dbReference>
<evidence type="ECO:0000259" key="6">
    <source>
        <dbReference type="Pfam" id="PF04542"/>
    </source>
</evidence>
<dbReference type="InterPro" id="IPR014284">
    <property type="entry name" value="RNA_pol_sigma-70_dom"/>
</dbReference>
<dbReference type="InterPro" id="IPR013324">
    <property type="entry name" value="RNA_pol_sigma_r3/r4-like"/>
</dbReference>
<evidence type="ECO:0000256" key="5">
    <source>
        <dbReference type="ARBA" id="ARBA00023163"/>
    </source>
</evidence>
<dbReference type="Gene3D" id="1.10.10.10">
    <property type="entry name" value="Winged helix-like DNA-binding domain superfamily/Winged helix DNA-binding domain"/>
    <property type="match status" value="1"/>
</dbReference>
<dbReference type="GO" id="GO:0016987">
    <property type="term" value="F:sigma factor activity"/>
    <property type="evidence" value="ECO:0007669"/>
    <property type="project" value="UniProtKB-KW"/>
</dbReference>
<dbReference type="PANTHER" id="PTHR43133:SF8">
    <property type="entry name" value="RNA POLYMERASE SIGMA FACTOR HI_1459-RELATED"/>
    <property type="match status" value="1"/>
</dbReference>
<dbReference type="InterPro" id="IPR013249">
    <property type="entry name" value="RNA_pol_sigma70_r4_t2"/>
</dbReference>
<dbReference type="NCBIfam" id="TIGR02937">
    <property type="entry name" value="sigma70-ECF"/>
    <property type="match status" value="1"/>
</dbReference>
<evidence type="ECO:0000313" key="9">
    <source>
        <dbReference type="Proteomes" id="UP000183766"/>
    </source>
</evidence>
<dbReference type="GO" id="GO:0003677">
    <property type="term" value="F:DNA binding"/>
    <property type="evidence" value="ECO:0007669"/>
    <property type="project" value="UniProtKB-KW"/>
</dbReference>
<protein>
    <submittedName>
        <fullName evidence="8">RNA polymerase sigma-70 factor, ECF subfamily</fullName>
    </submittedName>
</protein>
<dbReference type="InterPro" id="IPR039425">
    <property type="entry name" value="RNA_pol_sigma-70-like"/>
</dbReference>
<dbReference type="Proteomes" id="UP000183766">
    <property type="component" value="Unassembled WGS sequence"/>
</dbReference>
<keyword evidence="4" id="KW-0238">DNA-binding</keyword>
<feature type="domain" description="RNA polymerase sigma factor 70 region 4 type 2" evidence="7">
    <location>
        <begin position="117"/>
        <end position="150"/>
    </location>
</feature>
<keyword evidence="2" id="KW-0805">Transcription regulation</keyword>
<gene>
    <name evidence="8" type="ORF">SAMN05216250_13445</name>
</gene>
<dbReference type="EMBL" id="FOUM01000034">
    <property type="protein sequence ID" value="SFN42924.1"/>
    <property type="molecule type" value="Genomic_DNA"/>
</dbReference>
<dbReference type="SUPFAM" id="SSF88946">
    <property type="entry name" value="Sigma2 domain of RNA polymerase sigma factors"/>
    <property type="match status" value="1"/>
</dbReference>
<dbReference type="AlphaFoldDB" id="A0A1I4YY26"/>
<evidence type="ECO:0000256" key="3">
    <source>
        <dbReference type="ARBA" id="ARBA00023082"/>
    </source>
</evidence>
<keyword evidence="5" id="KW-0804">Transcription</keyword>